<name>C4GDT6_9FIRM</name>
<comment type="caution">
    <text evidence="1">The sequence shown here is derived from an EMBL/GenBank/DDBJ whole genome shotgun (WGS) entry which is preliminary data.</text>
</comment>
<dbReference type="EMBL" id="ACIP02000007">
    <property type="protein sequence ID" value="EEP27565.1"/>
    <property type="molecule type" value="Genomic_DNA"/>
</dbReference>
<keyword evidence="2" id="KW-1185">Reference proteome</keyword>
<organism evidence="1 2">
    <name type="scientific">Shuttleworthella satelles DSM 14600</name>
    <dbReference type="NCBI Taxonomy" id="626523"/>
    <lineage>
        <taxon>Bacteria</taxon>
        <taxon>Bacillati</taxon>
        <taxon>Bacillota</taxon>
        <taxon>Clostridia</taxon>
        <taxon>Lachnospirales</taxon>
        <taxon>Lachnospiraceae</taxon>
        <taxon>Shuttleworthella</taxon>
    </lineage>
</organism>
<gene>
    <name evidence="1" type="ORF">GCWU000342_02260</name>
</gene>
<dbReference type="AlphaFoldDB" id="C4GDT6"/>
<dbReference type="HOGENOM" id="CLU_3239603_0_0_9"/>
<evidence type="ECO:0000313" key="1">
    <source>
        <dbReference type="EMBL" id="EEP27565.1"/>
    </source>
</evidence>
<accession>C4GDT6</accession>
<evidence type="ECO:0000313" key="2">
    <source>
        <dbReference type="Proteomes" id="UP000003494"/>
    </source>
</evidence>
<dbReference type="Proteomes" id="UP000003494">
    <property type="component" value="Unassembled WGS sequence"/>
</dbReference>
<sequence length="43" mass="5309">MRPFTGTYHSSFLQLFAAFCGLLRDAKIEREVKRQWRRTEYIW</sequence>
<dbReference type="STRING" id="626523.GCWU000342_02260"/>
<protein>
    <submittedName>
        <fullName evidence="1">Uncharacterized protein</fullName>
    </submittedName>
</protein>
<proteinExistence type="predicted"/>
<reference evidence="1" key="1">
    <citation type="submission" date="2009-04" db="EMBL/GenBank/DDBJ databases">
        <authorList>
            <person name="Weinstock G."/>
            <person name="Sodergren E."/>
            <person name="Clifton S."/>
            <person name="Fulton L."/>
            <person name="Fulton B."/>
            <person name="Courtney L."/>
            <person name="Fronick C."/>
            <person name="Harrison M."/>
            <person name="Strong C."/>
            <person name="Farmer C."/>
            <person name="Delahaunty K."/>
            <person name="Markovic C."/>
            <person name="Hall O."/>
            <person name="Minx P."/>
            <person name="Tomlinson C."/>
            <person name="Mitreva M."/>
            <person name="Nelson J."/>
            <person name="Hou S."/>
            <person name="Wollam A."/>
            <person name="Pepin K.H."/>
            <person name="Johnson M."/>
            <person name="Bhonagiri V."/>
            <person name="Nash W.E."/>
            <person name="Warren W."/>
            <person name="Chinwalla A."/>
            <person name="Mardis E.R."/>
            <person name="Wilson R.K."/>
        </authorList>
    </citation>
    <scope>NUCLEOTIDE SEQUENCE [LARGE SCALE GENOMIC DNA]</scope>
    <source>
        <strain evidence="1">DSM 14600</strain>
    </source>
</reference>